<gene>
    <name evidence="1" type="ORF">VIBNI_B0438</name>
</gene>
<evidence type="ECO:0000313" key="2">
    <source>
        <dbReference type="Proteomes" id="UP000016895"/>
    </source>
</evidence>
<reference evidence="1 2" key="1">
    <citation type="journal article" date="2013" name="ISME J.">
        <title>Comparative genomics of pathogenic lineages of Vibrio nigripulchritudo identifies virulence-associated traits.</title>
        <authorList>
            <person name="Goudenege D."/>
            <person name="Labreuche Y."/>
            <person name="Krin E."/>
            <person name="Ansquer D."/>
            <person name="Mangenot S."/>
            <person name="Calteau A."/>
            <person name="Medigue C."/>
            <person name="Mazel D."/>
            <person name="Polz M.F."/>
            <person name="Le Roux F."/>
        </authorList>
    </citation>
    <scope>NUCLEOTIDE SEQUENCE [LARGE SCALE GENOMIC DNA]</scope>
    <source>
        <strain evidence="2">SnF1</strain>
    </source>
</reference>
<dbReference type="Proteomes" id="UP000016895">
    <property type="component" value="Chromosome 2"/>
</dbReference>
<proteinExistence type="predicted"/>
<evidence type="ECO:0000313" key="1">
    <source>
        <dbReference type="EMBL" id="CCO60252.1"/>
    </source>
</evidence>
<dbReference type="KEGG" id="vni:VIBNI_B0438"/>
<accession>U4KBS1</accession>
<organism evidence="1 2">
    <name type="scientific">Vibrio nigripulchritudo</name>
    <dbReference type="NCBI Taxonomy" id="28173"/>
    <lineage>
        <taxon>Bacteria</taxon>
        <taxon>Pseudomonadati</taxon>
        <taxon>Pseudomonadota</taxon>
        <taxon>Gammaproteobacteria</taxon>
        <taxon>Vibrionales</taxon>
        <taxon>Vibrionaceae</taxon>
        <taxon>Vibrio</taxon>
    </lineage>
</organism>
<protein>
    <submittedName>
        <fullName evidence="1">Uncharacterized protein</fullName>
    </submittedName>
</protein>
<dbReference type="AlphaFoldDB" id="U4KBS1"/>
<dbReference type="STRING" id="28173.VIBNI_B0438"/>
<keyword evidence="2" id="KW-1185">Reference proteome</keyword>
<name>U4KBS1_9VIBR</name>
<dbReference type="EMBL" id="FO203527">
    <property type="protein sequence ID" value="CCO60252.1"/>
    <property type="molecule type" value="Genomic_DNA"/>
</dbReference>
<sequence length="46" mass="5303">MTSVIKIHLKSDISVKIYYAYMNAKNNKNLQVACKWLSLILLICCN</sequence>